<sequence length="302" mass="33200">MHEINEDLARRLIDSQFPQWSHLPVSKVDHNGWDNRTFRLGDELSIRLPSAEGYTLAVAKEQRWLPLLAPHLPLPVPEPVAEGRPEFGYPHPWSVYRWLEGVPASPQFADGNVSDPTAFATAVAGFLVALRACDAADGPGPGPHNFHRGGPVSFYAPDVERALAKLGDEVPAGAARRVWEDATESKWQAGPVWFHGDVAFGNLLVRDGTLSAVIDFGTSGVGDPACDLVLAWTMLTGPSRDAYRSTLGLDADTWARGRGWALWKALFVLERALESDDDAEAAVQRKVIREVLVDHERERFAL</sequence>
<dbReference type="PANTHER" id="PTHR21310">
    <property type="entry name" value="AMINOGLYCOSIDE PHOSPHOTRANSFERASE-RELATED-RELATED"/>
    <property type="match status" value="1"/>
</dbReference>
<name>A0A8J3ZGJ0_9ACTN</name>
<organism evidence="2 3">
    <name type="scientific">Virgisporangium aurantiacum</name>
    <dbReference type="NCBI Taxonomy" id="175570"/>
    <lineage>
        <taxon>Bacteria</taxon>
        <taxon>Bacillati</taxon>
        <taxon>Actinomycetota</taxon>
        <taxon>Actinomycetes</taxon>
        <taxon>Micromonosporales</taxon>
        <taxon>Micromonosporaceae</taxon>
        <taxon>Virgisporangium</taxon>
    </lineage>
</organism>
<dbReference type="PANTHER" id="PTHR21310:SF42">
    <property type="entry name" value="BIFUNCTIONAL AAC_APH"/>
    <property type="match status" value="1"/>
</dbReference>
<gene>
    <name evidence="2" type="ORF">Vau01_084690</name>
</gene>
<dbReference type="SUPFAM" id="SSF56112">
    <property type="entry name" value="Protein kinase-like (PK-like)"/>
    <property type="match status" value="1"/>
</dbReference>
<dbReference type="InterPro" id="IPR051678">
    <property type="entry name" value="AGP_Transferase"/>
</dbReference>
<dbReference type="AlphaFoldDB" id="A0A8J3ZGJ0"/>
<dbReference type="EMBL" id="BOPG01000061">
    <property type="protein sequence ID" value="GIJ60953.1"/>
    <property type="molecule type" value="Genomic_DNA"/>
</dbReference>
<feature type="domain" description="Aminoglycoside phosphotransferase" evidence="1">
    <location>
        <begin position="30"/>
        <end position="260"/>
    </location>
</feature>
<dbReference type="Proteomes" id="UP000612585">
    <property type="component" value="Unassembled WGS sequence"/>
</dbReference>
<keyword evidence="3" id="KW-1185">Reference proteome</keyword>
<accession>A0A8J3ZGJ0</accession>
<evidence type="ECO:0000313" key="3">
    <source>
        <dbReference type="Proteomes" id="UP000612585"/>
    </source>
</evidence>
<dbReference type="Gene3D" id="3.30.200.20">
    <property type="entry name" value="Phosphorylase Kinase, domain 1"/>
    <property type="match status" value="1"/>
</dbReference>
<evidence type="ECO:0000259" key="1">
    <source>
        <dbReference type="Pfam" id="PF01636"/>
    </source>
</evidence>
<reference evidence="2" key="1">
    <citation type="submission" date="2021-01" db="EMBL/GenBank/DDBJ databases">
        <title>Whole genome shotgun sequence of Virgisporangium aurantiacum NBRC 16421.</title>
        <authorList>
            <person name="Komaki H."/>
            <person name="Tamura T."/>
        </authorList>
    </citation>
    <scope>NUCLEOTIDE SEQUENCE</scope>
    <source>
        <strain evidence="2">NBRC 16421</strain>
    </source>
</reference>
<protein>
    <submittedName>
        <fullName evidence="2">Aminoglycoside phosphotransferase</fullName>
    </submittedName>
</protein>
<comment type="caution">
    <text evidence="2">The sequence shown here is derived from an EMBL/GenBank/DDBJ whole genome shotgun (WGS) entry which is preliminary data.</text>
</comment>
<dbReference type="InterPro" id="IPR002575">
    <property type="entry name" value="Aminoglycoside_PTrfase"/>
</dbReference>
<dbReference type="Pfam" id="PF01636">
    <property type="entry name" value="APH"/>
    <property type="match status" value="1"/>
</dbReference>
<dbReference type="CDD" id="cd05155">
    <property type="entry name" value="APH_ChoK_like_1"/>
    <property type="match status" value="1"/>
</dbReference>
<dbReference type="RefSeq" id="WP_204005626.1">
    <property type="nucleotide sequence ID" value="NZ_BOPG01000061.1"/>
</dbReference>
<dbReference type="Gene3D" id="3.90.1200.10">
    <property type="match status" value="1"/>
</dbReference>
<evidence type="ECO:0000313" key="2">
    <source>
        <dbReference type="EMBL" id="GIJ60953.1"/>
    </source>
</evidence>
<dbReference type="InterPro" id="IPR011009">
    <property type="entry name" value="Kinase-like_dom_sf"/>
</dbReference>
<proteinExistence type="predicted"/>